<keyword evidence="5" id="KW-0326">Glycosidase</keyword>
<dbReference type="Gene3D" id="3.20.20.300">
    <property type="entry name" value="Glycoside hydrolase, family 3, N-terminal domain"/>
    <property type="match status" value="1"/>
</dbReference>
<proteinExistence type="inferred from homology"/>
<dbReference type="PANTHER" id="PTHR30480:SF13">
    <property type="entry name" value="BETA-HEXOSAMINIDASE"/>
    <property type="match status" value="1"/>
</dbReference>
<dbReference type="EMBL" id="JAAKZI010000016">
    <property type="protein sequence ID" value="NGN83861.1"/>
    <property type="molecule type" value="Genomic_DNA"/>
</dbReference>
<evidence type="ECO:0000259" key="7">
    <source>
        <dbReference type="Pfam" id="PF00933"/>
    </source>
</evidence>
<evidence type="ECO:0000256" key="4">
    <source>
        <dbReference type="ARBA" id="ARBA00022801"/>
    </source>
</evidence>
<dbReference type="SUPFAM" id="SSF51445">
    <property type="entry name" value="(Trans)glycosidases"/>
    <property type="match status" value="1"/>
</dbReference>
<gene>
    <name evidence="8" type="ORF">G6N77_10375</name>
</gene>
<dbReference type="InterPro" id="IPR050226">
    <property type="entry name" value="NagZ_Beta-hexosaminidase"/>
</dbReference>
<dbReference type="EC" id="3.2.1.52" evidence="3"/>
<evidence type="ECO:0000313" key="9">
    <source>
        <dbReference type="Proteomes" id="UP000479226"/>
    </source>
</evidence>
<comment type="caution">
    <text evidence="8">The sequence shown here is derived from an EMBL/GenBank/DDBJ whole genome shotgun (WGS) entry which is preliminary data.</text>
</comment>
<feature type="compositionally biased region" description="Low complexity" evidence="6">
    <location>
        <begin position="34"/>
        <end position="71"/>
    </location>
</feature>
<feature type="domain" description="Glycoside hydrolase family 3 N-terminal" evidence="7">
    <location>
        <begin position="107"/>
        <end position="433"/>
    </location>
</feature>
<keyword evidence="9" id="KW-1185">Reference proteome</keyword>
<sequence length="444" mass="44496">MTTRARWWIVAAVAAVLAAGLVLAFLFVPRTAPPSVQASTPPPASVSSSPPSSTTAASPSAASTTAASTTAPPVPSTAPPPPTSATPPPASGPAQGSPAAQRLAAMTLAQKVGQVLMVSTPVTGADANSLYALDSLHVGNVFMKGRSAAGSGAIAAVVSAVTAHVGPGTAGVRPFVATDQEGGFVQIMQGPGLDTIPQAIVQGQLPPAQLQADATRWGQQLAAVGVNVNLAPVLDTVPGAAFAPQNAPIGAFGREYGYTPAAVSSHGVAFARGMLAAGISPTVKHFPGLGRVIGNTDVTAGVTDSVTVRNDPYVQPFRDAVNAGVPWLMLSNAYYPKIDAAQLAPYSAVIIQGMVRGDLGFRGIIVSDDMCDAVQVSGVPIAERGVDFIAAGGTMALCTDQALLPQMYEGLVAAAQSDPAFAAQVDAAALLVLNAKSATGLLGK</sequence>
<dbReference type="Pfam" id="PF00933">
    <property type="entry name" value="Glyco_hydro_3"/>
    <property type="match status" value="1"/>
</dbReference>
<evidence type="ECO:0000256" key="3">
    <source>
        <dbReference type="ARBA" id="ARBA00012663"/>
    </source>
</evidence>
<evidence type="ECO:0000313" key="8">
    <source>
        <dbReference type="EMBL" id="NGN83861.1"/>
    </source>
</evidence>
<evidence type="ECO:0000256" key="2">
    <source>
        <dbReference type="ARBA" id="ARBA00005336"/>
    </source>
</evidence>
<comment type="catalytic activity">
    <reaction evidence="1">
        <text>Hydrolysis of terminal non-reducing N-acetyl-D-hexosamine residues in N-acetyl-beta-D-hexosaminides.</text>
        <dbReference type="EC" id="3.2.1.52"/>
    </reaction>
</comment>
<organism evidence="8 9">
    <name type="scientific">Arthrobacter silviterrae</name>
    <dbReference type="NCBI Taxonomy" id="2026658"/>
    <lineage>
        <taxon>Bacteria</taxon>
        <taxon>Bacillati</taxon>
        <taxon>Actinomycetota</taxon>
        <taxon>Actinomycetes</taxon>
        <taxon>Micrococcales</taxon>
        <taxon>Micrococcaceae</taxon>
        <taxon>Arthrobacter</taxon>
    </lineage>
</organism>
<dbReference type="PANTHER" id="PTHR30480">
    <property type="entry name" value="BETA-HEXOSAMINIDASE-RELATED"/>
    <property type="match status" value="1"/>
</dbReference>
<evidence type="ECO:0000256" key="1">
    <source>
        <dbReference type="ARBA" id="ARBA00001231"/>
    </source>
</evidence>
<dbReference type="GO" id="GO:0016787">
    <property type="term" value="F:hydrolase activity"/>
    <property type="evidence" value="ECO:0007669"/>
    <property type="project" value="UniProtKB-KW"/>
</dbReference>
<name>A0ABX0DAE3_9MICC</name>
<comment type="similarity">
    <text evidence="2">Belongs to the glycosyl hydrolase 3 family.</text>
</comment>
<reference evidence="8 9" key="1">
    <citation type="submission" date="2020-02" db="EMBL/GenBank/DDBJ databases">
        <title>Genome sequence of the type strain DSM 27180 of Arthrobacter silviterrae.</title>
        <authorList>
            <person name="Gao J."/>
            <person name="Sun J."/>
        </authorList>
    </citation>
    <scope>NUCLEOTIDE SEQUENCE [LARGE SCALE GENOMIC DNA]</scope>
    <source>
        <strain evidence="8 9">DSM 27180</strain>
    </source>
</reference>
<keyword evidence="4 8" id="KW-0378">Hydrolase</keyword>
<protein>
    <recommendedName>
        <fullName evidence="3">beta-N-acetylhexosaminidase</fullName>
        <ecNumber evidence="3">3.2.1.52</ecNumber>
    </recommendedName>
</protein>
<dbReference type="InterPro" id="IPR036962">
    <property type="entry name" value="Glyco_hydro_3_N_sf"/>
</dbReference>
<dbReference type="InterPro" id="IPR017853">
    <property type="entry name" value="GH"/>
</dbReference>
<dbReference type="InterPro" id="IPR001764">
    <property type="entry name" value="Glyco_hydro_3_N"/>
</dbReference>
<dbReference type="Proteomes" id="UP000479226">
    <property type="component" value="Unassembled WGS sequence"/>
</dbReference>
<accession>A0ABX0DAE3</accession>
<feature type="compositionally biased region" description="Pro residues" evidence="6">
    <location>
        <begin position="72"/>
        <end position="91"/>
    </location>
</feature>
<evidence type="ECO:0000256" key="6">
    <source>
        <dbReference type="SAM" id="MobiDB-lite"/>
    </source>
</evidence>
<feature type="region of interest" description="Disordered" evidence="6">
    <location>
        <begin position="34"/>
        <end position="101"/>
    </location>
</feature>
<evidence type="ECO:0000256" key="5">
    <source>
        <dbReference type="ARBA" id="ARBA00023295"/>
    </source>
</evidence>